<keyword evidence="8" id="KW-1185">Reference proteome</keyword>
<dbReference type="STRING" id="796620.VIBC2010_06329"/>
<dbReference type="AlphaFoldDB" id="E3BG54"/>
<keyword evidence="5" id="KW-0460">Magnesium</keyword>
<dbReference type="PANTHER" id="PTHR12001">
    <property type="entry name" value="GERANYLGERANYL PYROPHOSPHATE SYNTHASE"/>
    <property type="match status" value="1"/>
</dbReference>
<evidence type="ECO:0000256" key="3">
    <source>
        <dbReference type="ARBA" id="ARBA00022679"/>
    </source>
</evidence>
<keyword evidence="4" id="KW-0479">Metal-binding</keyword>
<dbReference type="OrthoDB" id="9805316at2"/>
<evidence type="ECO:0000256" key="5">
    <source>
        <dbReference type="ARBA" id="ARBA00022842"/>
    </source>
</evidence>
<keyword evidence="3 6" id="KW-0808">Transferase</keyword>
<dbReference type="InterPro" id="IPR000092">
    <property type="entry name" value="Polyprenyl_synt"/>
</dbReference>
<accession>E3BG54</accession>
<gene>
    <name evidence="7" type="ORF">VIBC2010_06329</name>
</gene>
<evidence type="ECO:0008006" key="9">
    <source>
        <dbReference type="Google" id="ProtNLM"/>
    </source>
</evidence>
<reference evidence="7 8" key="1">
    <citation type="journal article" date="2012" name="Int. J. Syst. Evol. Microbiol.">
        <title>Vibrio caribbeanicus sp. nov., isolated from the marine sponge Scleritoderma cyanea.</title>
        <authorList>
            <person name="Hoffmann M."/>
            <person name="Monday S.R."/>
            <person name="Allard M.W."/>
            <person name="Strain E.A."/>
            <person name="Whittaker P."/>
            <person name="Naum M."/>
            <person name="McCarthy P.J."/>
            <person name="Lopez J.V."/>
            <person name="Fischer M."/>
            <person name="Brown E.W."/>
        </authorList>
    </citation>
    <scope>NUCLEOTIDE SEQUENCE [LARGE SCALE GENOMIC DNA]</scope>
    <source>
        <strain evidence="7 8">ATCC BAA-2122</strain>
    </source>
</reference>
<organism evidence="7 8">
    <name type="scientific">Vibrio caribbeanicus ATCC BAA-2122</name>
    <dbReference type="NCBI Taxonomy" id="796620"/>
    <lineage>
        <taxon>Bacteria</taxon>
        <taxon>Pseudomonadati</taxon>
        <taxon>Pseudomonadota</taxon>
        <taxon>Gammaproteobacteria</taxon>
        <taxon>Vibrionales</taxon>
        <taxon>Vibrionaceae</taxon>
        <taxon>Vibrio</taxon>
    </lineage>
</organism>
<dbReference type="Pfam" id="PF00348">
    <property type="entry name" value="polyprenyl_synt"/>
    <property type="match status" value="1"/>
</dbReference>
<dbReference type="EMBL" id="AEIU01000029">
    <property type="protein sequence ID" value="EFP97979.1"/>
    <property type="molecule type" value="Genomic_DNA"/>
</dbReference>
<evidence type="ECO:0000256" key="1">
    <source>
        <dbReference type="ARBA" id="ARBA00001946"/>
    </source>
</evidence>
<dbReference type="Gene3D" id="1.10.600.10">
    <property type="entry name" value="Farnesyl Diphosphate Synthase"/>
    <property type="match status" value="1"/>
</dbReference>
<dbReference type="eggNOG" id="COG0142">
    <property type="taxonomic scope" value="Bacteria"/>
</dbReference>
<evidence type="ECO:0000256" key="6">
    <source>
        <dbReference type="RuleBase" id="RU004466"/>
    </source>
</evidence>
<dbReference type="InterPro" id="IPR008949">
    <property type="entry name" value="Isoprenoid_synthase_dom_sf"/>
</dbReference>
<evidence type="ECO:0000256" key="2">
    <source>
        <dbReference type="ARBA" id="ARBA00006706"/>
    </source>
</evidence>
<evidence type="ECO:0000256" key="4">
    <source>
        <dbReference type="ARBA" id="ARBA00022723"/>
    </source>
</evidence>
<dbReference type="SUPFAM" id="SSF48576">
    <property type="entry name" value="Terpenoid synthases"/>
    <property type="match status" value="1"/>
</dbReference>
<proteinExistence type="inferred from homology"/>
<comment type="similarity">
    <text evidence="2 6">Belongs to the FPP/GGPP synthase family.</text>
</comment>
<evidence type="ECO:0000313" key="8">
    <source>
        <dbReference type="Proteomes" id="UP000002943"/>
    </source>
</evidence>
<dbReference type="GO" id="GO:0046872">
    <property type="term" value="F:metal ion binding"/>
    <property type="evidence" value="ECO:0007669"/>
    <property type="project" value="UniProtKB-KW"/>
</dbReference>
<dbReference type="PANTHER" id="PTHR12001:SF85">
    <property type="entry name" value="SHORT CHAIN ISOPRENYL DIPHOSPHATE SYNTHASE"/>
    <property type="match status" value="1"/>
</dbReference>
<evidence type="ECO:0000313" key="7">
    <source>
        <dbReference type="EMBL" id="EFP97979.1"/>
    </source>
</evidence>
<protein>
    <recommendedName>
        <fullName evidence="9">Polyprenyl synthetase</fullName>
    </recommendedName>
</protein>
<name>E3BG54_9VIBR</name>
<dbReference type="GO" id="GO:0004659">
    <property type="term" value="F:prenyltransferase activity"/>
    <property type="evidence" value="ECO:0007669"/>
    <property type="project" value="InterPro"/>
</dbReference>
<comment type="cofactor">
    <cofactor evidence="1">
        <name>Mg(2+)</name>
        <dbReference type="ChEBI" id="CHEBI:18420"/>
    </cofactor>
</comment>
<sequence>MRTSSEREIRNHSSCREAIAEQINQEIVKLCKNAGSKTVEQVKYHQRSGGSKRRALLCYDTARSFNHSHQTALLLACSVELLHNASLIHDDIQDQDMTRRDQAALWVKSSVAEAICVGDSLIAAAYMALGQLAIFNEKLIPLVSLRVMQTIKGQMSDIGQGQFSRSSYTDVAKEKAAPLLRLSVELPSLLANSSIIGEKLAEAAELFAIAYQFNDDISDQIHDAQHNEPNIVNIVAKEQEISPNQCAVKNAEILIITEIQAMLTDATNILNSLPKIHSEPLFNYIERFQNKVLGQIK</sequence>
<comment type="caution">
    <text evidence="7">The sequence shown here is derived from an EMBL/GenBank/DDBJ whole genome shotgun (WGS) entry which is preliminary data.</text>
</comment>
<dbReference type="GO" id="GO:0008299">
    <property type="term" value="P:isoprenoid biosynthetic process"/>
    <property type="evidence" value="ECO:0007669"/>
    <property type="project" value="InterPro"/>
</dbReference>
<dbReference type="RefSeq" id="WP_009599923.1">
    <property type="nucleotide sequence ID" value="NZ_AEIU01000029.1"/>
</dbReference>
<dbReference type="Proteomes" id="UP000002943">
    <property type="component" value="Unassembled WGS sequence"/>
</dbReference>